<dbReference type="Proteomes" id="UP000054560">
    <property type="component" value="Unassembled WGS sequence"/>
</dbReference>
<proteinExistence type="predicted"/>
<evidence type="ECO:0000313" key="2">
    <source>
        <dbReference type="Proteomes" id="UP000054560"/>
    </source>
</evidence>
<reference evidence="1 2" key="1">
    <citation type="submission" date="2011-02" db="EMBL/GenBank/DDBJ databases">
        <title>The Genome Sequence of Sphaeroforma arctica JP610.</title>
        <authorList>
            <consortium name="The Broad Institute Genome Sequencing Platform"/>
            <person name="Russ C."/>
            <person name="Cuomo C."/>
            <person name="Young S.K."/>
            <person name="Zeng Q."/>
            <person name="Gargeya S."/>
            <person name="Alvarado L."/>
            <person name="Berlin A."/>
            <person name="Chapman S.B."/>
            <person name="Chen Z."/>
            <person name="Freedman E."/>
            <person name="Gellesch M."/>
            <person name="Goldberg J."/>
            <person name="Griggs A."/>
            <person name="Gujja S."/>
            <person name="Heilman E."/>
            <person name="Heiman D."/>
            <person name="Howarth C."/>
            <person name="Mehta T."/>
            <person name="Neiman D."/>
            <person name="Pearson M."/>
            <person name="Roberts A."/>
            <person name="Saif S."/>
            <person name="Shea T."/>
            <person name="Shenoy N."/>
            <person name="Sisk P."/>
            <person name="Stolte C."/>
            <person name="Sykes S."/>
            <person name="White J."/>
            <person name="Yandava C."/>
            <person name="Burger G."/>
            <person name="Gray M.W."/>
            <person name="Holland P.W.H."/>
            <person name="King N."/>
            <person name="Lang F.B.F."/>
            <person name="Roger A.J."/>
            <person name="Ruiz-Trillo I."/>
            <person name="Haas B."/>
            <person name="Nusbaum C."/>
            <person name="Birren B."/>
        </authorList>
    </citation>
    <scope>NUCLEOTIDE SEQUENCE [LARGE SCALE GENOMIC DNA]</scope>
    <source>
        <strain evidence="1 2">JP610</strain>
    </source>
</reference>
<protein>
    <submittedName>
        <fullName evidence="1">Uncharacterized protein</fullName>
    </submittedName>
</protein>
<accession>A0A0L0EYA5</accession>
<dbReference type="GeneID" id="25918522"/>
<name>A0A0L0EYA5_9EUKA</name>
<evidence type="ECO:0000313" key="1">
    <source>
        <dbReference type="EMBL" id="KNC69472.1"/>
    </source>
</evidence>
<dbReference type="RefSeq" id="XP_014143374.1">
    <property type="nucleotide sequence ID" value="XM_014287899.1"/>
</dbReference>
<feature type="non-terminal residue" evidence="1">
    <location>
        <position position="1"/>
    </location>
</feature>
<organism evidence="1 2">
    <name type="scientific">Sphaeroforma arctica JP610</name>
    <dbReference type="NCBI Taxonomy" id="667725"/>
    <lineage>
        <taxon>Eukaryota</taxon>
        <taxon>Ichthyosporea</taxon>
        <taxon>Ichthyophonida</taxon>
        <taxon>Sphaeroforma</taxon>
    </lineage>
</organism>
<dbReference type="AlphaFoldDB" id="A0A0L0EYA5"/>
<gene>
    <name evidence="1" type="ORF">SARC_18018</name>
</gene>
<keyword evidence="2" id="KW-1185">Reference proteome</keyword>
<dbReference type="EMBL" id="KQ254817">
    <property type="protein sequence ID" value="KNC69472.1"/>
    <property type="molecule type" value="Genomic_DNA"/>
</dbReference>
<sequence>AQSTKAILYVIATATAGMATARMATAIMASAVMATAGATEAIVCVAEPRNLNVAGVEIESTDTESTVRTKEN</sequence>